<dbReference type="OrthoDB" id="1425929at2759"/>
<dbReference type="EMBL" id="CM001749">
    <property type="protein sequence ID" value="KJB68322.1"/>
    <property type="molecule type" value="Genomic_DNA"/>
</dbReference>
<evidence type="ECO:0000313" key="3">
    <source>
        <dbReference type="Proteomes" id="UP000032304"/>
    </source>
</evidence>
<dbReference type="KEGG" id="gra:105772372"/>
<dbReference type="AlphaFoldDB" id="A0A0D2RCQ7"/>
<protein>
    <submittedName>
        <fullName evidence="2">Uncharacterized protein</fullName>
    </submittedName>
</protein>
<dbReference type="PANTHER" id="PTHR36350:SF3">
    <property type="entry name" value="TRANSMEMBRANE PROTEIN"/>
    <property type="match status" value="1"/>
</dbReference>
<reference evidence="2 3" key="1">
    <citation type="journal article" date="2012" name="Nature">
        <title>Repeated polyploidization of Gossypium genomes and the evolution of spinnable cotton fibres.</title>
        <authorList>
            <person name="Paterson A.H."/>
            <person name="Wendel J.F."/>
            <person name="Gundlach H."/>
            <person name="Guo H."/>
            <person name="Jenkins J."/>
            <person name="Jin D."/>
            <person name="Llewellyn D."/>
            <person name="Showmaker K.C."/>
            <person name="Shu S."/>
            <person name="Udall J."/>
            <person name="Yoo M.J."/>
            <person name="Byers R."/>
            <person name="Chen W."/>
            <person name="Doron-Faigenboim A."/>
            <person name="Duke M.V."/>
            <person name="Gong L."/>
            <person name="Grimwood J."/>
            <person name="Grover C."/>
            <person name="Grupp K."/>
            <person name="Hu G."/>
            <person name="Lee T.H."/>
            <person name="Li J."/>
            <person name="Lin L."/>
            <person name="Liu T."/>
            <person name="Marler B.S."/>
            <person name="Page J.T."/>
            <person name="Roberts A.W."/>
            <person name="Romanel E."/>
            <person name="Sanders W.S."/>
            <person name="Szadkowski E."/>
            <person name="Tan X."/>
            <person name="Tang H."/>
            <person name="Xu C."/>
            <person name="Wang J."/>
            <person name="Wang Z."/>
            <person name="Zhang D."/>
            <person name="Zhang L."/>
            <person name="Ashrafi H."/>
            <person name="Bedon F."/>
            <person name="Bowers J.E."/>
            <person name="Brubaker C.L."/>
            <person name="Chee P.W."/>
            <person name="Das S."/>
            <person name="Gingle A.R."/>
            <person name="Haigler C.H."/>
            <person name="Harker D."/>
            <person name="Hoffmann L.V."/>
            <person name="Hovav R."/>
            <person name="Jones D.C."/>
            <person name="Lemke C."/>
            <person name="Mansoor S."/>
            <person name="ur Rahman M."/>
            <person name="Rainville L.N."/>
            <person name="Rambani A."/>
            <person name="Reddy U.K."/>
            <person name="Rong J.K."/>
            <person name="Saranga Y."/>
            <person name="Scheffler B.E."/>
            <person name="Scheffler J.A."/>
            <person name="Stelly D.M."/>
            <person name="Triplett B.A."/>
            <person name="Van Deynze A."/>
            <person name="Vaslin M.F."/>
            <person name="Waghmare V.N."/>
            <person name="Walford S.A."/>
            <person name="Wright R.J."/>
            <person name="Zaki E.A."/>
            <person name="Zhang T."/>
            <person name="Dennis E.S."/>
            <person name="Mayer K.F."/>
            <person name="Peterson D.G."/>
            <person name="Rokhsar D.S."/>
            <person name="Wang X."/>
            <person name="Schmutz J."/>
        </authorList>
    </citation>
    <scope>NUCLEOTIDE SEQUENCE [LARGE SCALE GENOMIC DNA]</scope>
</reference>
<dbReference type="InterPro" id="IPR011990">
    <property type="entry name" value="TPR-like_helical_dom_sf"/>
</dbReference>
<accession>A0A0D2RCQ7</accession>
<keyword evidence="1" id="KW-0812">Transmembrane</keyword>
<proteinExistence type="predicted"/>
<keyword evidence="1" id="KW-1133">Transmembrane helix</keyword>
<keyword evidence="1" id="KW-0472">Membrane</keyword>
<dbReference type="PANTHER" id="PTHR36350">
    <property type="entry name" value="TRANSMEMBRANE PROTEIN"/>
    <property type="match status" value="1"/>
</dbReference>
<dbReference type="eggNOG" id="ENOG502RZ60">
    <property type="taxonomic scope" value="Eukaryota"/>
</dbReference>
<dbReference type="Gene3D" id="1.25.40.10">
    <property type="entry name" value="Tetratricopeptide repeat domain"/>
    <property type="match status" value="1"/>
</dbReference>
<keyword evidence="3" id="KW-1185">Reference proteome</keyword>
<dbReference type="Proteomes" id="UP000032304">
    <property type="component" value="Chromosome 10"/>
</dbReference>
<evidence type="ECO:0000313" key="2">
    <source>
        <dbReference type="EMBL" id="KJB68322.1"/>
    </source>
</evidence>
<dbReference type="Gramene" id="KJB68322">
    <property type="protein sequence ID" value="KJB68322"/>
    <property type="gene ID" value="B456_010G238500"/>
</dbReference>
<feature type="transmembrane region" description="Helical" evidence="1">
    <location>
        <begin position="18"/>
        <end position="39"/>
    </location>
</feature>
<sequence>MVNSAKKMNMEESKYRTIAIVATTPLIIIGGICIGWKYVSRAWNNKKTDHRRQQKIPRSISMAAIHGGKLALDRLVNYGKQQSTTQSGDDVEQLKTLLENEQPHYKELQQVLGRLEMNRREDEAIKILKKAMKKKKAQMKPNSNEANEIGFLLAELYIYKGDVQKASKCLAKVEASDAKFSLYKAIISMMDQKEQEAIQHWETFKEIQNQTIPSSFNEEEFTEFKNAVYLLKQDIDAAATQLKKQ</sequence>
<organism evidence="2 3">
    <name type="scientific">Gossypium raimondii</name>
    <name type="common">Peruvian cotton</name>
    <name type="synonym">Gossypium klotzschianum subsp. raimondii</name>
    <dbReference type="NCBI Taxonomy" id="29730"/>
    <lineage>
        <taxon>Eukaryota</taxon>
        <taxon>Viridiplantae</taxon>
        <taxon>Streptophyta</taxon>
        <taxon>Embryophyta</taxon>
        <taxon>Tracheophyta</taxon>
        <taxon>Spermatophyta</taxon>
        <taxon>Magnoliopsida</taxon>
        <taxon>eudicotyledons</taxon>
        <taxon>Gunneridae</taxon>
        <taxon>Pentapetalae</taxon>
        <taxon>rosids</taxon>
        <taxon>malvids</taxon>
        <taxon>Malvales</taxon>
        <taxon>Malvaceae</taxon>
        <taxon>Malvoideae</taxon>
        <taxon>Gossypium</taxon>
    </lineage>
</organism>
<dbReference type="SUPFAM" id="SSF48452">
    <property type="entry name" value="TPR-like"/>
    <property type="match status" value="1"/>
</dbReference>
<gene>
    <name evidence="2" type="ORF">B456_010G238500</name>
</gene>
<dbReference type="OMA" id="EECETRE"/>
<evidence type="ECO:0000256" key="1">
    <source>
        <dbReference type="SAM" id="Phobius"/>
    </source>
</evidence>
<name>A0A0D2RCQ7_GOSRA</name>